<dbReference type="WBParaSite" id="PSAMB.scaffold594size46303.g7207.t1">
    <property type="protein sequence ID" value="PSAMB.scaffold594size46303.g7207.t1"/>
    <property type="gene ID" value="PSAMB.scaffold594size46303.g7207"/>
</dbReference>
<dbReference type="Proteomes" id="UP000887566">
    <property type="component" value="Unplaced"/>
</dbReference>
<protein>
    <submittedName>
        <fullName evidence="3">Uncharacterized protein</fullName>
    </submittedName>
</protein>
<organism evidence="2 3">
    <name type="scientific">Plectus sambesii</name>
    <dbReference type="NCBI Taxonomy" id="2011161"/>
    <lineage>
        <taxon>Eukaryota</taxon>
        <taxon>Metazoa</taxon>
        <taxon>Ecdysozoa</taxon>
        <taxon>Nematoda</taxon>
        <taxon>Chromadorea</taxon>
        <taxon>Plectida</taxon>
        <taxon>Plectina</taxon>
        <taxon>Plectoidea</taxon>
        <taxon>Plectidae</taxon>
        <taxon>Plectus</taxon>
    </lineage>
</organism>
<evidence type="ECO:0000313" key="2">
    <source>
        <dbReference type="Proteomes" id="UP000887566"/>
    </source>
</evidence>
<sequence>MASAKTGVHVLTLKKPEVQEYLCKGERFYKFDEAHAHWGQIARNKTEQSVACCCCFGAAMKRSCARSGIRVTIDFAGPDERPPTTGRRPLWAVRKFDLTPPSSSARLALDDGRAAPFLYSPPSTGGARAPTPGTLFGAT</sequence>
<proteinExistence type="predicted"/>
<evidence type="ECO:0000313" key="3">
    <source>
        <dbReference type="WBParaSite" id="PSAMB.scaffold594size46303.g7207.t1"/>
    </source>
</evidence>
<feature type="region of interest" description="Disordered" evidence="1">
    <location>
        <begin position="119"/>
        <end position="139"/>
    </location>
</feature>
<reference evidence="3" key="1">
    <citation type="submission" date="2022-11" db="UniProtKB">
        <authorList>
            <consortium name="WormBaseParasite"/>
        </authorList>
    </citation>
    <scope>IDENTIFICATION</scope>
</reference>
<evidence type="ECO:0000256" key="1">
    <source>
        <dbReference type="SAM" id="MobiDB-lite"/>
    </source>
</evidence>
<keyword evidence="2" id="KW-1185">Reference proteome</keyword>
<accession>A0A914X431</accession>
<name>A0A914X431_9BILA</name>
<dbReference type="Gene3D" id="2.30.29.240">
    <property type="match status" value="1"/>
</dbReference>
<dbReference type="AlphaFoldDB" id="A0A914X431"/>